<comment type="similarity">
    <text evidence="1">Belongs to the protease inhibitor I9 family.</text>
</comment>
<proteinExistence type="inferred from homology"/>
<dbReference type="InterPro" id="IPR052471">
    <property type="entry name" value="PBI_I9"/>
</dbReference>
<dbReference type="InterPro" id="IPR037045">
    <property type="entry name" value="S8pro/Inhibitor_I9_sf"/>
</dbReference>
<gene>
    <name evidence="3" type="ORF">K444DRAFT_535591</name>
</gene>
<dbReference type="SUPFAM" id="SSF54897">
    <property type="entry name" value="Protease propeptides/inhibitors"/>
    <property type="match status" value="1"/>
</dbReference>
<evidence type="ECO:0000313" key="3">
    <source>
        <dbReference type="EMBL" id="PMD56505.1"/>
    </source>
</evidence>
<dbReference type="FunCoup" id="A0A2J6T0F6">
    <property type="interactions" value="29"/>
</dbReference>
<dbReference type="PANTHER" id="PTHR28288:SF1">
    <property type="entry name" value="INHIBITOR I9 DOMAIN-CONTAINING PROTEIN"/>
    <property type="match status" value="1"/>
</dbReference>
<dbReference type="AlphaFoldDB" id="A0A2J6T0F6"/>
<protein>
    <recommendedName>
        <fullName evidence="5">Inhibitor I9 domain-containing protein</fullName>
    </recommendedName>
</protein>
<dbReference type="OrthoDB" id="3888684at2759"/>
<dbReference type="Gene3D" id="3.30.70.80">
    <property type="entry name" value="Peptidase S8 propeptide/proteinase inhibitor I9"/>
    <property type="match status" value="1"/>
</dbReference>
<dbReference type="InParanoid" id="A0A2J6T0F6"/>
<feature type="chain" id="PRO_5014407936" description="Inhibitor I9 domain-containing protein" evidence="2">
    <location>
        <begin position="18"/>
        <end position="99"/>
    </location>
</feature>
<sequence length="99" mass="10468">MKFTILSILAFITVAMAVVQPQKAVIVSYPNDTPDSIVDQAKDAILAAGGVITHEYKLIKGFAAKASAKVLDTVQTMGNDYHAVIEEDQMVSIAGGKSS</sequence>
<dbReference type="FunFam" id="3.30.70.80:FF:000005">
    <property type="entry name" value="Proteinase inhibitor I2B"/>
    <property type="match status" value="1"/>
</dbReference>
<dbReference type="RefSeq" id="XP_024733409.1">
    <property type="nucleotide sequence ID" value="XM_024875302.1"/>
</dbReference>
<dbReference type="EMBL" id="KZ613848">
    <property type="protein sequence ID" value="PMD56505.1"/>
    <property type="molecule type" value="Genomic_DNA"/>
</dbReference>
<reference evidence="3 4" key="1">
    <citation type="submission" date="2016-04" db="EMBL/GenBank/DDBJ databases">
        <title>A degradative enzymes factory behind the ericoid mycorrhizal symbiosis.</title>
        <authorList>
            <consortium name="DOE Joint Genome Institute"/>
            <person name="Martino E."/>
            <person name="Morin E."/>
            <person name="Grelet G."/>
            <person name="Kuo A."/>
            <person name="Kohler A."/>
            <person name="Daghino S."/>
            <person name="Barry K."/>
            <person name="Choi C."/>
            <person name="Cichocki N."/>
            <person name="Clum A."/>
            <person name="Copeland A."/>
            <person name="Hainaut M."/>
            <person name="Haridas S."/>
            <person name="Labutti K."/>
            <person name="Lindquist E."/>
            <person name="Lipzen A."/>
            <person name="Khouja H.-R."/>
            <person name="Murat C."/>
            <person name="Ohm R."/>
            <person name="Olson A."/>
            <person name="Spatafora J."/>
            <person name="Veneault-Fourrey C."/>
            <person name="Henrissat B."/>
            <person name="Grigoriev I."/>
            <person name="Martin F."/>
            <person name="Perotto S."/>
        </authorList>
    </citation>
    <scope>NUCLEOTIDE SEQUENCE [LARGE SCALE GENOMIC DNA]</scope>
    <source>
        <strain evidence="3 4">E</strain>
    </source>
</reference>
<accession>A0A2J6T0F6</accession>
<dbReference type="GO" id="GO:0004866">
    <property type="term" value="F:endopeptidase inhibitor activity"/>
    <property type="evidence" value="ECO:0007669"/>
    <property type="project" value="UniProtKB-ARBA"/>
</dbReference>
<dbReference type="GeneID" id="36583382"/>
<dbReference type="GO" id="GO:0042144">
    <property type="term" value="P:vacuole fusion, non-autophagic"/>
    <property type="evidence" value="ECO:0007669"/>
    <property type="project" value="TreeGrafter"/>
</dbReference>
<keyword evidence="4" id="KW-1185">Reference proteome</keyword>
<name>A0A2J6T0F6_9HELO</name>
<dbReference type="Proteomes" id="UP000235371">
    <property type="component" value="Unassembled WGS sequence"/>
</dbReference>
<organism evidence="3 4">
    <name type="scientific">Hyaloscypha bicolor E</name>
    <dbReference type="NCBI Taxonomy" id="1095630"/>
    <lineage>
        <taxon>Eukaryota</taxon>
        <taxon>Fungi</taxon>
        <taxon>Dikarya</taxon>
        <taxon>Ascomycota</taxon>
        <taxon>Pezizomycotina</taxon>
        <taxon>Leotiomycetes</taxon>
        <taxon>Helotiales</taxon>
        <taxon>Hyaloscyphaceae</taxon>
        <taxon>Hyaloscypha</taxon>
        <taxon>Hyaloscypha bicolor</taxon>
    </lineage>
</organism>
<keyword evidence="2" id="KW-0732">Signal</keyword>
<evidence type="ECO:0000256" key="2">
    <source>
        <dbReference type="SAM" id="SignalP"/>
    </source>
</evidence>
<evidence type="ECO:0000313" key="4">
    <source>
        <dbReference type="Proteomes" id="UP000235371"/>
    </source>
</evidence>
<evidence type="ECO:0008006" key="5">
    <source>
        <dbReference type="Google" id="ProtNLM"/>
    </source>
</evidence>
<feature type="signal peptide" evidence="2">
    <location>
        <begin position="1"/>
        <end position="17"/>
    </location>
</feature>
<evidence type="ECO:0000256" key="1">
    <source>
        <dbReference type="ARBA" id="ARBA00038069"/>
    </source>
</evidence>
<dbReference type="PANTHER" id="PTHR28288">
    <property type="entry name" value="PROTEASE B INHIBITOR 2"/>
    <property type="match status" value="1"/>
</dbReference>